<dbReference type="EMBL" id="NSKD01000001">
    <property type="protein sequence ID" value="PAU82485.1"/>
    <property type="molecule type" value="Genomic_DNA"/>
</dbReference>
<feature type="transmembrane region" description="Helical" evidence="7">
    <location>
        <begin position="257"/>
        <end position="278"/>
    </location>
</feature>
<evidence type="ECO:0000256" key="3">
    <source>
        <dbReference type="ARBA" id="ARBA00022475"/>
    </source>
</evidence>
<keyword evidence="5 7" id="KW-1133">Transmembrane helix</keyword>
<evidence type="ECO:0000256" key="2">
    <source>
        <dbReference type="ARBA" id="ARBA00022448"/>
    </source>
</evidence>
<evidence type="ECO:0000256" key="6">
    <source>
        <dbReference type="ARBA" id="ARBA00023136"/>
    </source>
</evidence>
<dbReference type="InterPro" id="IPR048279">
    <property type="entry name" value="MdtK-like"/>
</dbReference>
<keyword evidence="4 7" id="KW-0812">Transmembrane</keyword>
<dbReference type="InterPro" id="IPR002528">
    <property type="entry name" value="MATE_fam"/>
</dbReference>
<evidence type="ECO:0000256" key="1">
    <source>
        <dbReference type="ARBA" id="ARBA00004429"/>
    </source>
</evidence>
<feature type="transmembrane region" description="Helical" evidence="7">
    <location>
        <begin position="171"/>
        <end position="193"/>
    </location>
</feature>
<accession>A0A2A2FD28</accession>
<evidence type="ECO:0000313" key="8">
    <source>
        <dbReference type="EMBL" id="PAU82485.1"/>
    </source>
</evidence>
<evidence type="ECO:0000256" key="4">
    <source>
        <dbReference type="ARBA" id="ARBA00022692"/>
    </source>
</evidence>
<evidence type="ECO:0000313" key="9">
    <source>
        <dbReference type="Proteomes" id="UP000218896"/>
    </source>
</evidence>
<feature type="transmembrane region" description="Helical" evidence="7">
    <location>
        <begin position="362"/>
        <end position="381"/>
    </location>
</feature>
<organism evidence="8 9">
    <name type="scientific">Halovibrio salipaludis</name>
    <dbReference type="NCBI Taxonomy" id="2032626"/>
    <lineage>
        <taxon>Bacteria</taxon>
        <taxon>Pseudomonadati</taxon>
        <taxon>Pseudomonadota</taxon>
        <taxon>Gammaproteobacteria</taxon>
        <taxon>Oceanospirillales</taxon>
        <taxon>Halomonadaceae</taxon>
        <taxon>Halovibrio</taxon>
    </lineage>
</organism>
<comment type="caution">
    <text evidence="8">The sequence shown here is derived from an EMBL/GenBank/DDBJ whole genome shotgun (WGS) entry which is preliminary data.</text>
</comment>
<feature type="transmembrane region" description="Helical" evidence="7">
    <location>
        <begin position="145"/>
        <end position="165"/>
    </location>
</feature>
<feature type="transmembrane region" description="Helical" evidence="7">
    <location>
        <begin position="112"/>
        <end position="133"/>
    </location>
</feature>
<dbReference type="InterPro" id="IPR052031">
    <property type="entry name" value="Membrane_Transporter-Flippase"/>
</dbReference>
<protein>
    <submittedName>
        <fullName evidence="8">MATE family efflux transporter</fullName>
    </submittedName>
</protein>
<dbReference type="PANTHER" id="PTHR43549">
    <property type="entry name" value="MULTIDRUG RESISTANCE PROTEIN YPNP-RELATED"/>
    <property type="match status" value="1"/>
</dbReference>
<feature type="transmembrane region" description="Helical" evidence="7">
    <location>
        <begin position="70"/>
        <end position="92"/>
    </location>
</feature>
<feature type="transmembrane region" description="Helical" evidence="7">
    <location>
        <begin position="32"/>
        <end position="58"/>
    </location>
</feature>
<feature type="transmembrane region" description="Helical" evidence="7">
    <location>
        <begin position="229"/>
        <end position="251"/>
    </location>
</feature>
<evidence type="ECO:0000256" key="5">
    <source>
        <dbReference type="ARBA" id="ARBA00022989"/>
    </source>
</evidence>
<dbReference type="Pfam" id="PF01554">
    <property type="entry name" value="MatE"/>
    <property type="match status" value="2"/>
</dbReference>
<feature type="transmembrane region" description="Helical" evidence="7">
    <location>
        <begin position="387"/>
        <end position="409"/>
    </location>
</feature>
<name>A0A2A2FD28_9GAMM</name>
<dbReference type="GO" id="GO:0015297">
    <property type="term" value="F:antiporter activity"/>
    <property type="evidence" value="ECO:0007669"/>
    <property type="project" value="InterPro"/>
</dbReference>
<dbReference type="Proteomes" id="UP000218896">
    <property type="component" value="Unassembled WGS sequence"/>
</dbReference>
<feature type="transmembrane region" description="Helical" evidence="7">
    <location>
        <begin position="332"/>
        <end position="350"/>
    </location>
</feature>
<keyword evidence="3" id="KW-1003">Cell membrane</keyword>
<keyword evidence="6 7" id="KW-0472">Membrane</keyword>
<comment type="subcellular location">
    <subcellularLocation>
        <location evidence="1">Cell inner membrane</location>
        <topology evidence="1">Multi-pass membrane protein</topology>
    </subcellularLocation>
</comment>
<dbReference type="PANTHER" id="PTHR43549:SF3">
    <property type="entry name" value="MULTIDRUG RESISTANCE PROTEIN YPNP-RELATED"/>
    <property type="match status" value="1"/>
</dbReference>
<dbReference type="GO" id="GO:0005886">
    <property type="term" value="C:plasma membrane"/>
    <property type="evidence" value="ECO:0007669"/>
    <property type="project" value="UniProtKB-SubCell"/>
</dbReference>
<keyword evidence="9" id="KW-1185">Reference proteome</keyword>
<evidence type="ECO:0000256" key="7">
    <source>
        <dbReference type="SAM" id="Phobius"/>
    </source>
</evidence>
<dbReference type="PIRSF" id="PIRSF006603">
    <property type="entry name" value="DinF"/>
    <property type="match status" value="1"/>
</dbReference>
<proteinExistence type="predicted"/>
<dbReference type="GO" id="GO:0042910">
    <property type="term" value="F:xenobiotic transmembrane transporter activity"/>
    <property type="evidence" value="ECO:0007669"/>
    <property type="project" value="InterPro"/>
</dbReference>
<feature type="transmembrane region" description="Helical" evidence="7">
    <location>
        <begin position="290"/>
        <end position="312"/>
    </location>
</feature>
<gene>
    <name evidence="8" type="ORF">CK501_01830</name>
</gene>
<reference evidence="8 9" key="1">
    <citation type="submission" date="2017-08" db="EMBL/GenBank/DDBJ databases">
        <title>Halovibrio sewagensis sp. nov., isolated from wastewater of high salinity.</title>
        <authorList>
            <person name="Dong X."/>
            <person name="Zhang G."/>
        </authorList>
    </citation>
    <scope>NUCLEOTIDE SEQUENCE [LARGE SCALE GENOMIC DNA]</scope>
    <source>
        <strain evidence="8 9">YL5-2</strain>
    </source>
</reference>
<dbReference type="OrthoDB" id="9806302at2"/>
<keyword evidence="2" id="KW-0813">Transport</keyword>
<dbReference type="NCBIfam" id="TIGR00797">
    <property type="entry name" value="matE"/>
    <property type="match status" value="1"/>
</dbReference>
<dbReference type="AlphaFoldDB" id="A0A2A2FD28"/>
<sequence length="430" mass="45504">MLFGVLALMSYQLVDSAFIGQLGVKPLATLGFTVPLQMFIIGVQVGIGIATTAVISRVLGADDPVRARRLGGLVVVAGAALIALLALAIWLGRYWILALLGGSEDLQPLLDAYWPPFLFAAWLGAVLYFGYSLCRSHGDTKLPGAMMVITSLVNVALDPLFIFTFDWGIAGAAWATVVAFGTGTLVVFSRLFARQWITFILAELPIQPALAQLGSIAGPAMLSQLMPPIAAMLATGFVATFGESAVGAWGLGSRLEFFSLVAVLALTMAMPPMIGRYVGAGRPDRVELLVWLAVRFVILLQLGIAAAWLLLSGLLSSLLASDPEVQGHLANFLLRLPVSWSGLGVCMLMVSACNAMGLPMRALIISILRLFACFLPLLWLGGHIGGLNGLFTGAMLGNIAAGITSWLLYKRGIAHLNEQAAQSEPEPSAS</sequence>